<gene>
    <name evidence="3" type="ORF">HGQ17_08245</name>
</gene>
<evidence type="ECO:0000259" key="2">
    <source>
        <dbReference type="Pfam" id="PF19053"/>
    </source>
</evidence>
<dbReference type="Pfam" id="PF08817">
    <property type="entry name" value="YukD"/>
    <property type="match status" value="1"/>
</dbReference>
<feature type="transmembrane region" description="Helical" evidence="1">
    <location>
        <begin position="109"/>
        <end position="129"/>
    </location>
</feature>
<dbReference type="InterPro" id="IPR044049">
    <property type="entry name" value="EccD_transm"/>
</dbReference>
<feature type="transmembrane region" description="Helical" evidence="1">
    <location>
        <begin position="217"/>
        <end position="236"/>
    </location>
</feature>
<feature type="transmembrane region" description="Helical" evidence="1">
    <location>
        <begin position="351"/>
        <end position="368"/>
    </location>
</feature>
<feature type="domain" description="EccD-like transmembrane" evidence="2">
    <location>
        <begin position="112"/>
        <end position="429"/>
    </location>
</feature>
<proteinExistence type="predicted"/>
<feature type="transmembrane region" description="Helical" evidence="1">
    <location>
        <begin position="295"/>
        <end position="320"/>
    </location>
</feature>
<keyword evidence="4" id="KW-1185">Reference proteome</keyword>
<dbReference type="Proteomes" id="UP000523139">
    <property type="component" value="Unassembled WGS sequence"/>
</dbReference>
<name>A0A7X8TJM3_9MICC</name>
<keyword evidence="1" id="KW-0472">Membrane</keyword>
<evidence type="ECO:0000313" key="4">
    <source>
        <dbReference type="Proteomes" id="UP000523139"/>
    </source>
</evidence>
<feature type="transmembrane region" description="Helical" evidence="1">
    <location>
        <begin position="326"/>
        <end position="344"/>
    </location>
</feature>
<protein>
    <recommendedName>
        <fullName evidence="2">EccD-like transmembrane domain-containing protein</fullName>
    </recommendedName>
</protein>
<dbReference type="InterPro" id="IPR024962">
    <property type="entry name" value="YukD-like"/>
</dbReference>
<feature type="transmembrane region" description="Helical" evidence="1">
    <location>
        <begin position="248"/>
        <end position="274"/>
    </location>
</feature>
<evidence type="ECO:0000313" key="3">
    <source>
        <dbReference type="EMBL" id="NLS09987.1"/>
    </source>
</evidence>
<feature type="transmembrane region" description="Helical" evidence="1">
    <location>
        <begin position="192"/>
        <end position="210"/>
    </location>
</feature>
<feature type="transmembrane region" description="Helical" evidence="1">
    <location>
        <begin position="374"/>
        <end position="393"/>
    </location>
</feature>
<feature type="transmembrane region" description="Helical" evidence="1">
    <location>
        <begin position="405"/>
        <end position="427"/>
    </location>
</feature>
<dbReference type="AlphaFoldDB" id="A0A7X8TJM3"/>
<evidence type="ECO:0000256" key="1">
    <source>
        <dbReference type="SAM" id="Phobius"/>
    </source>
</evidence>
<feature type="transmembrane region" description="Helical" evidence="1">
    <location>
        <begin position="163"/>
        <end position="180"/>
    </location>
</feature>
<dbReference type="Pfam" id="PF19053">
    <property type="entry name" value="EccD"/>
    <property type="match status" value="1"/>
</dbReference>
<feature type="transmembrane region" description="Helical" evidence="1">
    <location>
        <begin position="135"/>
        <end position="156"/>
    </location>
</feature>
<accession>A0A7X8TJM3</accession>
<organism evidence="3 4">
    <name type="scientific">Nesterenkonia sedimenti</name>
    <dbReference type="NCBI Taxonomy" id="1463632"/>
    <lineage>
        <taxon>Bacteria</taxon>
        <taxon>Bacillati</taxon>
        <taxon>Actinomycetota</taxon>
        <taxon>Actinomycetes</taxon>
        <taxon>Micrococcales</taxon>
        <taxon>Micrococcaceae</taxon>
        <taxon>Nesterenkonia</taxon>
    </lineage>
</organism>
<dbReference type="EMBL" id="JABAHY010000006">
    <property type="protein sequence ID" value="NLS09987.1"/>
    <property type="molecule type" value="Genomic_DNA"/>
</dbReference>
<dbReference type="Gene3D" id="3.10.20.90">
    <property type="entry name" value="Phosphatidylinositol 3-kinase Catalytic Subunit, Chain A, domain 1"/>
    <property type="match status" value="1"/>
</dbReference>
<reference evidence="3 4" key="1">
    <citation type="submission" date="2020-04" db="EMBL/GenBank/DDBJ databases">
        <title>Nesterenkonia sp. nov., isolated from marine sediment.</title>
        <authorList>
            <person name="Zhang G."/>
        </authorList>
    </citation>
    <scope>NUCLEOTIDE SEQUENCE [LARGE SCALE GENOMIC DNA]</scope>
    <source>
        <strain evidence="3 4">MY13</strain>
    </source>
</reference>
<keyword evidence="1" id="KW-1133">Transmembrane helix</keyword>
<keyword evidence="1" id="KW-0812">Transmembrane</keyword>
<sequence length="436" mass="45051">MSYTRITLAGAEHKAELVVPGNEPLIELLPEMLRLLEEHRASADAMTLTTLLGERLDSSLTLEELHIPHGAILRMVPLAEAPAPPEVSDLTETVSTSLEERPDRWRPSYTTALAGALSAAAGWVIATTLDDAVEIRFLELAAPGLLVLISAILFLVSRPRVGLLAAVSSIGAAGPAASHWADELFDTQLPPLAATALTWAAAVFAIALIIGTAARHIPIMAGGAAGVGLLGLWAGLEAGGIDPTDIPPIIAVVGVVAVGCIPLIVLSISGLTGLDDRAIEARGFKAPVIRAAVGDAYASMQWLTISLTAVTTAALCATAAEGTRIAAALTGSIVIVLIARAKILPLAPARGSVFVAGLTVATTLAITWQQEAAVVILASVLVGVIAVFIVGVNPSQPSAAKLRRYTNLIEFLAVLAIVPLLLAHLGVLADLVEVFR</sequence>
<comment type="caution">
    <text evidence="3">The sequence shown here is derived from an EMBL/GenBank/DDBJ whole genome shotgun (WGS) entry which is preliminary data.</text>
</comment>
<dbReference type="RefSeq" id="WP_168887466.1">
    <property type="nucleotide sequence ID" value="NZ_JABAHY010000006.1"/>
</dbReference>